<evidence type="ECO:0000313" key="3">
    <source>
        <dbReference type="EMBL" id="MDG3008308.1"/>
    </source>
</evidence>
<comment type="caution">
    <text evidence="3">The sequence shown here is derived from an EMBL/GenBank/DDBJ whole genome shotgun (WGS) entry which is preliminary data.</text>
</comment>
<evidence type="ECO:0000259" key="1">
    <source>
        <dbReference type="Pfam" id="PF13470"/>
    </source>
</evidence>
<sequence>MAPRVLYDACVLYPAPLRDLLMRLALANLFQARWTDEIHDEWTRNVAANRPDVSPESLARCRRLMNEHVPDSLVTGYESLIQSLSLPDPDDRHVLAAAIHGGAGLIVTFNLSDFPASALGGYSIEAIHPDEFLANLWGEFPEAVLDAVSRQRAGLKNPPRSAGELLATLEQCGLAETVARLRAHAEEI</sequence>
<proteinExistence type="predicted"/>
<evidence type="ECO:0000313" key="4">
    <source>
        <dbReference type="Proteomes" id="UP001216907"/>
    </source>
</evidence>
<dbReference type="InterPro" id="IPR002716">
    <property type="entry name" value="PIN_dom"/>
</dbReference>
<dbReference type="InterPro" id="IPR058652">
    <property type="entry name" value="VapC50_C"/>
</dbReference>
<feature type="domain" description="PIN" evidence="1">
    <location>
        <begin position="4"/>
        <end position="111"/>
    </location>
</feature>
<keyword evidence="4" id="KW-1185">Reference proteome</keyword>
<reference evidence="3 4" key="1">
    <citation type="submission" date="2023-03" db="EMBL/GenBank/DDBJ databases">
        <title>Paludisphaera mucosa sp. nov. a novel planctomycete from northern fen.</title>
        <authorList>
            <person name="Ivanova A."/>
        </authorList>
    </citation>
    <scope>NUCLEOTIDE SEQUENCE [LARGE SCALE GENOMIC DNA]</scope>
    <source>
        <strain evidence="3 4">Pla2</strain>
    </source>
</reference>
<feature type="domain" description="VapC50 C-terminal" evidence="2">
    <location>
        <begin position="129"/>
        <end position="183"/>
    </location>
</feature>
<dbReference type="Pfam" id="PF26343">
    <property type="entry name" value="VapC50_C"/>
    <property type="match status" value="1"/>
</dbReference>
<gene>
    <name evidence="3" type="ORF">PZE19_31455</name>
</gene>
<dbReference type="Proteomes" id="UP001216907">
    <property type="component" value="Unassembled WGS sequence"/>
</dbReference>
<evidence type="ECO:0000259" key="2">
    <source>
        <dbReference type="Pfam" id="PF26343"/>
    </source>
</evidence>
<accession>A0ABT6FLR0</accession>
<dbReference type="EMBL" id="JARRAG010000005">
    <property type="protein sequence ID" value="MDG3008308.1"/>
    <property type="molecule type" value="Genomic_DNA"/>
</dbReference>
<protein>
    <submittedName>
        <fullName evidence="3">PIN domain-containing protein</fullName>
    </submittedName>
</protein>
<name>A0ABT6FLR0_9BACT</name>
<dbReference type="Pfam" id="PF13470">
    <property type="entry name" value="PIN_3"/>
    <property type="match status" value="1"/>
</dbReference>
<organism evidence="3 4">
    <name type="scientific">Paludisphaera mucosa</name>
    <dbReference type="NCBI Taxonomy" id="3030827"/>
    <lineage>
        <taxon>Bacteria</taxon>
        <taxon>Pseudomonadati</taxon>
        <taxon>Planctomycetota</taxon>
        <taxon>Planctomycetia</taxon>
        <taxon>Isosphaerales</taxon>
        <taxon>Isosphaeraceae</taxon>
        <taxon>Paludisphaera</taxon>
    </lineage>
</organism>